<dbReference type="OrthoDB" id="273070at2759"/>
<dbReference type="InterPro" id="IPR039136">
    <property type="entry name" value="NUFIP1-like"/>
</dbReference>
<protein>
    <recommendedName>
        <fullName evidence="4">FMR1-interacting protein 1 conserved domain-containing protein</fullName>
    </recommendedName>
</protein>
<dbReference type="PANTHER" id="PTHR13309">
    <property type="entry name" value="NUCLEAR FRAGILE X MENTAL RETARDATION PROTEIN INTERACTING PROTEIN 1"/>
    <property type="match status" value="1"/>
</dbReference>
<keyword evidence="3" id="KW-1185">Reference proteome</keyword>
<evidence type="ECO:0000313" key="2">
    <source>
        <dbReference type="EMBL" id="KFK41912.1"/>
    </source>
</evidence>
<feature type="compositionally biased region" description="Low complexity" evidence="1">
    <location>
        <begin position="9"/>
        <end position="24"/>
    </location>
</feature>
<dbReference type="AlphaFoldDB" id="A0A087HIG0"/>
<evidence type="ECO:0008006" key="4">
    <source>
        <dbReference type="Google" id="ProtNLM"/>
    </source>
</evidence>
<feature type="compositionally biased region" description="Basic residues" evidence="1">
    <location>
        <begin position="266"/>
        <end position="284"/>
    </location>
</feature>
<feature type="compositionally biased region" description="Acidic residues" evidence="1">
    <location>
        <begin position="356"/>
        <end position="384"/>
    </location>
</feature>
<evidence type="ECO:0000256" key="1">
    <source>
        <dbReference type="SAM" id="MobiDB-lite"/>
    </source>
</evidence>
<dbReference type="GO" id="GO:0000492">
    <property type="term" value="P:box C/D snoRNP assembly"/>
    <property type="evidence" value="ECO:0007669"/>
    <property type="project" value="TreeGrafter"/>
</dbReference>
<dbReference type="PANTHER" id="PTHR13309:SF0">
    <property type="entry name" value="FMR1-INTERACTING PROTEIN NUFIP1"/>
    <property type="match status" value="1"/>
</dbReference>
<sequence>MQPPFNSFQPQGHHQRPQQQQNNGYSNNHNQRNGYHQNQGNSNQFGMNNPQMMNNPMMGHMNNPIPMPNRPIHLQFYNNMLQQQQAHQFGLANINHLLQCAVANSNLMGHSLPLAQPNFYRPPPLDPCAFTSQPQLNSFNSHSYPNPHQNHQLQPRPLGQSGGIVNNNNNNGSNANGNDFRNNFTNHQKFKGPGQGVQRSQLHQANNAKNKRVFNKKDHMAKGSYNKMATGLDGTDAGNIAEKKSSVIQPNGDRRAKNGRFQNNRQNKRKRHGYKDKIKKKPRFKKDENSSQESCVITRKPTLLEKLLSGDIKREKSQLLQVFRFMVMNSFFKEFPEQPLKLPVVMVEETGYEHDWEEDPTNEILIDDDDDDDNDDGDGDGDGDVDLHSDDEVFELKIDF</sequence>
<dbReference type="Gramene" id="KFK41912">
    <property type="protein sequence ID" value="KFK41912"/>
    <property type="gene ID" value="AALP_AA2G188500"/>
</dbReference>
<gene>
    <name evidence="2" type="ordered locus">AALP_Aa2g188500</name>
</gene>
<proteinExistence type="predicted"/>
<feature type="compositionally biased region" description="Low complexity" evidence="1">
    <location>
        <begin position="47"/>
        <end position="60"/>
    </location>
</feature>
<feature type="region of interest" description="Disordered" evidence="1">
    <location>
        <begin position="1"/>
        <end position="60"/>
    </location>
</feature>
<dbReference type="GO" id="GO:0005634">
    <property type="term" value="C:nucleus"/>
    <property type="evidence" value="ECO:0007669"/>
    <property type="project" value="TreeGrafter"/>
</dbReference>
<name>A0A087HIG0_ARAAL</name>
<organism evidence="2 3">
    <name type="scientific">Arabis alpina</name>
    <name type="common">Alpine rock-cress</name>
    <dbReference type="NCBI Taxonomy" id="50452"/>
    <lineage>
        <taxon>Eukaryota</taxon>
        <taxon>Viridiplantae</taxon>
        <taxon>Streptophyta</taxon>
        <taxon>Embryophyta</taxon>
        <taxon>Tracheophyta</taxon>
        <taxon>Spermatophyta</taxon>
        <taxon>Magnoliopsida</taxon>
        <taxon>eudicotyledons</taxon>
        <taxon>Gunneridae</taxon>
        <taxon>Pentapetalae</taxon>
        <taxon>rosids</taxon>
        <taxon>malvids</taxon>
        <taxon>Brassicales</taxon>
        <taxon>Brassicaceae</taxon>
        <taxon>Arabideae</taxon>
        <taxon>Arabis</taxon>
    </lineage>
</organism>
<feature type="compositionally biased region" description="Polar residues" evidence="1">
    <location>
        <begin position="197"/>
        <end position="208"/>
    </location>
</feature>
<feature type="region of interest" description="Disordered" evidence="1">
    <location>
        <begin position="356"/>
        <end position="390"/>
    </location>
</feature>
<accession>A0A087HIG0</accession>
<feature type="region of interest" description="Disordered" evidence="1">
    <location>
        <begin position="146"/>
        <end position="293"/>
    </location>
</feature>
<evidence type="ECO:0000313" key="3">
    <source>
        <dbReference type="Proteomes" id="UP000029120"/>
    </source>
</evidence>
<feature type="compositionally biased region" description="Low complexity" evidence="1">
    <location>
        <begin position="163"/>
        <end position="186"/>
    </location>
</feature>
<dbReference type="GO" id="GO:0003723">
    <property type="term" value="F:RNA binding"/>
    <property type="evidence" value="ECO:0007669"/>
    <property type="project" value="InterPro"/>
</dbReference>
<dbReference type="EMBL" id="CM002870">
    <property type="protein sequence ID" value="KFK41912.1"/>
    <property type="molecule type" value="Genomic_DNA"/>
</dbReference>
<feature type="compositionally biased region" description="Polar residues" evidence="1">
    <location>
        <begin position="25"/>
        <end position="46"/>
    </location>
</feature>
<dbReference type="Proteomes" id="UP000029120">
    <property type="component" value="Chromosome 2"/>
</dbReference>
<dbReference type="eggNOG" id="ENOG502S7QP">
    <property type="taxonomic scope" value="Eukaryota"/>
</dbReference>
<reference evidence="3" key="1">
    <citation type="journal article" date="2015" name="Nat. Plants">
        <title>Genome expansion of Arabis alpina linked with retrotransposition and reduced symmetric DNA methylation.</title>
        <authorList>
            <person name="Willing E.M."/>
            <person name="Rawat V."/>
            <person name="Mandakova T."/>
            <person name="Maumus F."/>
            <person name="James G.V."/>
            <person name="Nordstroem K.J."/>
            <person name="Becker C."/>
            <person name="Warthmann N."/>
            <person name="Chica C."/>
            <person name="Szarzynska B."/>
            <person name="Zytnicki M."/>
            <person name="Albani M.C."/>
            <person name="Kiefer C."/>
            <person name="Bergonzi S."/>
            <person name="Castaings L."/>
            <person name="Mateos J.L."/>
            <person name="Berns M.C."/>
            <person name="Bujdoso N."/>
            <person name="Piofczyk T."/>
            <person name="de Lorenzo L."/>
            <person name="Barrero-Sicilia C."/>
            <person name="Mateos I."/>
            <person name="Piednoel M."/>
            <person name="Hagmann J."/>
            <person name="Chen-Min-Tao R."/>
            <person name="Iglesias-Fernandez R."/>
            <person name="Schuster S.C."/>
            <person name="Alonso-Blanco C."/>
            <person name="Roudier F."/>
            <person name="Carbonero P."/>
            <person name="Paz-Ares J."/>
            <person name="Davis S.J."/>
            <person name="Pecinka A."/>
            <person name="Quesneville H."/>
            <person name="Colot V."/>
            <person name="Lysak M.A."/>
            <person name="Weigel D."/>
            <person name="Coupland G."/>
            <person name="Schneeberger K."/>
        </authorList>
    </citation>
    <scope>NUCLEOTIDE SEQUENCE [LARGE SCALE GENOMIC DNA]</scope>
    <source>
        <strain evidence="3">cv. Pajares</strain>
    </source>
</reference>